<proteinExistence type="predicted"/>
<evidence type="ECO:0000256" key="4">
    <source>
        <dbReference type="ARBA" id="ARBA00023002"/>
    </source>
</evidence>
<keyword evidence="4" id="KW-0560">Oxidoreductase</keyword>
<evidence type="ECO:0000256" key="2">
    <source>
        <dbReference type="ARBA" id="ARBA00022630"/>
    </source>
</evidence>
<keyword evidence="3" id="KW-0274">FAD</keyword>
<accession>A0A381UI21</accession>
<evidence type="ECO:0000313" key="6">
    <source>
        <dbReference type="EMBL" id="SVA27866.1"/>
    </source>
</evidence>
<dbReference type="Pfam" id="PF01266">
    <property type="entry name" value="DAO"/>
    <property type="match status" value="1"/>
</dbReference>
<evidence type="ECO:0000259" key="5">
    <source>
        <dbReference type="Pfam" id="PF01266"/>
    </source>
</evidence>
<dbReference type="GO" id="GO:0050660">
    <property type="term" value="F:flavin adenine dinucleotide binding"/>
    <property type="evidence" value="ECO:0007669"/>
    <property type="project" value="InterPro"/>
</dbReference>
<dbReference type="Gene3D" id="3.50.50.60">
    <property type="entry name" value="FAD/NAD(P)-binding domain"/>
    <property type="match status" value="1"/>
</dbReference>
<dbReference type="InterPro" id="IPR036188">
    <property type="entry name" value="FAD/NAD-bd_sf"/>
</dbReference>
<comment type="cofactor">
    <cofactor evidence="1">
        <name>FAD</name>
        <dbReference type="ChEBI" id="CHEBI:57692"/>
    </cofactor>
</comment>
<dbReference type="InterPro" id="IPR006076">
    <property type="entry name" value="FAD-dep_OxRdtase"/>
</dbReference>
<dbReference type="InterPro" id="IPR045170">
    <property type="entry name" value="MTOX"/>
</dbReference>
<dbReference type="SUPFAM" id="SSF51905">
    <property type="entry name" value="FAD/NAD(P)-binding domain"/>
    <property type="match status" value="1"/>
</dbReference>
<organism evidence="6">
    <name type="scientific">marine metagenome</name>
    <dbReference type="NCBI Taxonomy" id="408172"/>
    <lineage>
        <taxon>unclassified sequences</taxon>
        <taxon>metagenomes</taxon>
        <taxon>ecological metagenomes</taxon>
    </lineage>
</organism>
<name>A0A381UI21_9ZZZZ</name>
<evidence type="ECO:0000256" key="3">
    <source>
        <dbReference type="ARBA" id="ARBA00022827"/>
    </source>
</evidence>
<dbReference type="AlphaFoldDB" id="A0A381UI21"/>
<gene>
    <name evidence="6" type="ORF">METZ01_LOCUS80720</name>
</gene>
<dbReference type="Gene3D" id="3.30.9.10">
    <property type="entry name" value="D-Amino Acid Oxidase, subunit A, domain 2"/>
    <property type="match status" value="1"/>
</dbReference>
<evidence type="ECO:0000256" key="1">
    <source>
        <dbReference type="ARBA" id="ARBA00001974"/>
    </source>
</evidence>
<dbReference type="EMBL" id="UINC01006497">
    <property type="protein sequence ID" value="SVA27866.1"/>
    <property type="molecule type" value="Genomic_DNA"/>
</dbReference>
<keyword evidence="2" id="KW-0285">Flavoprotein</keyword>
<dbReference type="GO" id="GO:0008115">
    <property type="term" value="F:sarcosine oxidase activity"/>
    <property type="evidence" value="ECO:0007669"/>
    <property type="project" value="TreeGrafter"/>
</dbReference>
<protein>
    <recommendedName>
        <fullName evidence="5">FAD dependent oxidoreductase domain-containing protein</fullName>
    </recommendedName>
</protein>
<feature type="domain" description="FAD dependent oxidoreductase" evidence="5">
    <location>
        <begin position="3"/>
        <end position="365"/>
    </location>
</feature>
<dbReference type="PANTHER" id="PTHR10961:SF10">
    <property type="entry name" value="FAD DEPENDENT OXIDOREDUCTASE DOMAIN-CONTAINING PROTEIN"/>
    <property type="match status" value="1"/>
</dbReference>
<reference evidence="6" key="1">
    <citation type="submission" date="2018-05" db="EMBL/GenBank/DDBJ databases">
        <authorList>
            <person name="Lanie J.A."/>
            <person name="Ng W.-L."/>
            <person name="Kazmierczak K.M."/>
            <person name="Andrzejewski T.M."/>
            <person name="Davidsen T.M."/>
            <person name="Wayne K.J."/>
            <person name="Tettelin H."/>
            <person name="Glass J.I."/>
            <person name="Rusch D."/>
            <person name="Podicherti R."/>
            <person name="Tsui H.-C.T."/>
            <person name="Winkler M.E."/>
        </authorList>
    </citation>
    <scope>NUCLEOTIDE SEQUENCE</scope>
</reference>
<sequence length="379" mass="41263">MAKVAVVGCGMIGSAAMKYLALAGVDVVGFSSREPSSYADHDGVFASHYDAGRITRTLDGDRDWARMARASVDRYSDLEHESGVAFYDAVGFAAFGPPGSRYVDCVRNIADDFSTVSRTVRPEDFGIIDFGANTEIEAQDTDAGVINPRELVRAQLILAERAGAEIRYEEVARIEPNARDGVSIETIEGNSFVVHRVLIATGGFTDLSLTGARLQLDVQGRVVLLVEVGQEVASAMPSLIAEDAEGLALSEFYILPPVLYPDGKRYLKIGTAEFNHPLKSRADKISWFHGKGDVSGDIHALRRTIETLIPSIRDRTMRQLRCVITYTVSGYPYLDWLNDRTAIALGGCGQAAKSSDEIGRLAARLFDGDEMRYPAITAE</sequence>
<dbReference type="PANTHER" id="PTHR10961">
    <property type="entry name" value="PEROXISOMAL SARCOSINE OXIDASE"/>
    <property type="match status" value="1"/>
</dbReference>